<proteinExistence type="predicted"/>
<gene>
    <name evidence="1" type="ORF">ACFORF_02385</name>
</gene>
<name>A0ABV8CTL5_9STRE</name>
<dbReference type="RefSeq" id="WP_380425096.1">
    <property type="nucleotide sequence ID" value="NZ_JBHRZV010000014.1"/>
</dbReference>
<evidence type="ECO:0000313" key="1">
    <source>
        <dbReference type="EMBL" id="MFC3927481.1"/>
    </source>
</evidence>
<keyword evidence="2" id="KW-1185">Reference proteome</keyword>
<accession>A0ABV8CTL5</accession>
<dbReference type="Proteomes" id="UP001595807">
    <property type="component" value="Unassembled WGS sequence"/>
</dbReference>
<organism evidence="1 2">
    <name type="scientific">Streptococcus caprae</name>
    <dbReference type="NCBI Taxonomy" id="1640501"/>
    <lineage>
        <taxon>Bacteria</taxon>
        <taxon>Bacillati</taxon>
        <taxon>Bacillota</taxon>
        <taxon>Bacilli</taxon>
        <taxon>Lactobacillales</taxon>
        <taxon>Streptococcaceae</taxon>
        <taxon>Streptococcus</taxon>
    </lineage>
</organism>
<comment type="caution">
    <text evidence="1">The sequence shown here is derived from an EMBL/GenBank/DDBJ whole genome shotgun (WGS) entry which is preliminary data.</text>
</comment>
<protein>
    <submittedName>
        <fullName evidence="1">Uncharacterized protein</fullName>
    </submittedName>
</protein>
<evidence type="ECO:0000313" key="2">
    <source>
        <dbReference type="Proteomes" id="UP001595807"/>
    </source>
</evidence>
<reference evidence="2" key="1">
    <citation type="journal article" date="2019" name="Int. J. Syst. Evol. Microbiol.">
        <title>The Global Catalogue of Microorganisms (GCM) 10K type strain sequencing project: providing services to taxonomists for standard genome sequencing and annotation.</title>
        <authorList>
            <consortium name="The Broad Institute Genomics Platform"/>
            <consortium name="The Broad Institute Genome Sequencing Center for Infectious Disease"/>
            <person name="Wu L."/>
            <person name="Ma J."/>
        </authorList>
    </citation>
    <scope>NUCLEOTIDE SEQUENCE [LARGE SCALE GENOMIC DNA]</scope>
    <source>
        <strain evidence="2">CCUG 67170</strain>
    </source>
</reference>
<dbReference type="EMBL" id="JBHRZV010000014">
    <property type="protein sequence ID" value="MFC3927481.1"/>
    <property type="molecule type" value="Genomic_DNA"/>
</dbReference>
<sequence>MAQYLLQRKSVENKFLYTGNQVFVPQQQKLGDVIVDDLSFDSDGTPESSYYDSDEEYFDVVWQGKKLNSN</sequence>